<name>A0AAU9J610_9CILI</name>
<comment type="caution">
    <text evidence="2">The sequence shown here is derived from an EMBL/GenBank/DDBJ whole genome shotgun (WGS) entry which is preliminary data.</text>
</comment>
<feature type="region of interest" description="Disordered" evidence="1">
    <location>
        <begin position="1"/>
        <end position="28"/>
    </location>
</feature>
<dbReference type="AlphaFoldDB" id="A0AAU9J610"/>
<evidence type="ECO:0000256" key="1">
    <source>
        <dbReference type="SAM" id="MobiDB-lite"/>
    </source>
</evidence>
<sequence length="212" mass="24558">MKSISFHSPNPKRHQKNPRSPSKSKSADLSQYLNTKLSFILSEYLLDTVNAGIPLYDSFSIVDSPPKHLMRKNKLKHISSKSVKNLPKQSRVAKLPRAISHKVILGEVENTDNDSRHYVYYDELNRSRSKKKRIQPIQSRNDRSPYSSNWNVKALNEFYKENIKRRSTSLRLTNSTSKTRSSSRGSLLRSMVSVSRFKSLSPDRTKNWKYKS</sequence>
<keyword evidence="3" id="KW-1185">Reference proteome</keyword>
<evidence type="ECO:0000313" key="2">
    <source>
        <dbReference type="EMBL" id="CAG9323649.1"/>
    </source>
</evidence>
<organism evidence="2 3">
    <name type="scientific">Blepharisma stoltei</name>
    <dbReference type="NCBI Taxonomy" id="1481888"/>
    <lineage>
        <taxon>Eukaryota</taxon>
        <taxon>Sar</taxon>
        <taxon>Alveolata</taxon>
        <taxon>Ciliophora</taxon>
        <taxon>Postciliodesmatophora</taxon>
        <taxon>Heterotrichea</taxon>
        <taxon>Heterotrichida</taxon>
        <taxon>Blepharismidae</taxon>
        <taxon>Blepharisma</taxon>
    </lineage>
</organism>
<reference evidence="2" key="1">
    <citation type="submission" date="2021-09" db="EMBL/GenBank/DDBJ databases">
        <authorList>
            <consortium name="AG Swart"/>
            <person name="Singh M."/>
            <person name="Singh A."/>
            <person name="Seah K."/>
            <person name="Emmerich C."/>
        </authorList>
    </citation>
    <scope>NUCLEOTIDE SEQUENCE</scope>
    <source>
        <strain evidence="2">ATCC30299</strain>
    </source>
</reference>
<gene>
    <name evidence="2" type="ORF">BSTOLATCC_MIC34298</name>
</gene>
<accession>A0AAU9J610</accession>
<evidence type="ECO:0000313" key="3">
    <source>
        <dbReference type="Proteomes" id="UP001162131"/>
    </source>
</evidence>
<feature type="compositionally biased region" description="Polar residues" evidence="1">
    <location>
        <begin position="18"/>
        <end position="28"/>
    </location>
</feature>
<dbReference type="Proteomes" id="UP001162131">
    <property type="component" value="Unassembled WGS sequence"/>
</dbReference>
<protein>
    <submittedName>
        <fullName evidence="2">Uncharacterized protein</fullName>
    </submittedName>
</protein>
<dbReference type="EMBL" id="CAJZBQ010000034">
    <property type="protein sequence ID" value="CAG9323649.1"/>
    <property type="molecule type" value="Genomic_DNA"/>
</dbReference>
<proteinExistence type="predicted"/>